<keyword evidence="1" id="KW-0812">Transmembrane</keyword>
<evidence type="ECO:0000313" key="3">
    <source>
        <dbReference type="EMBL" id="SUZ53069.1"/>
    </source>
</evidence>
<keyword evidence="1" id="KW-0472">Membrane</keyword>
<sequence>MKERIRFIFYILFFVFIGLIIGNYIAKTLLNNNEKQQWKTIFNGKDLEGWKMKIKGHEFGDNYNNTFKVENGNLKVSYENYDSFDEKFGHIFYTNKKFSNYHLSLEYKFSGNHLKGAPGWSIKNSGIMLHCQDPSTMLIDQDFPVSAEVQLLGGLGEGERTTANICSPGTDVDIDSILATKHCNSSNSKTYHDDNWVKVEVMVYANELVKHIVETDTVLTYSNIKVGGNKVPSNYLSRIGESIKEGYISLQSEGHPVEFRNIKIKELENIFPDE</sequence>
<name>A0A381NF86_9ZZZZ</name>
<dbReference type="Pfam" id="PF06439">
    <property type="entry name" value="3keto-disac_hyd"/>
    <property type="match status" value="1"/>
</dbReference>
<dbReference type="GO" id="GO:0016787">
    <property type="term" value="F:hydrolase activity"/>
    <property type="evidence" value="ECO:0007669"/>
    <property type="project" value="InterPro"/>
</dbReference>
<dbReference type="EMBL" id="UINC01000312">
    <property type="protein sequence ID" value="SUZ53069.1"/>
    <property type="molecule type" value="Genomic_DNA"/>
</dbReference>
<evidence type="ECO:0000259" key="2">
    <source>
        <dbReference type="Pfam" id="PF06439"/>
    </source>
</evidence>
<gene>
    <name evidence="3" type="ORF">METZ01_LOCUS5923</name>
</gene>
<organism evidence="3">
    <name type="scientific">marine metagenome</name>
    <dbReference type="NCBI Taxonomy" id="408172"/>
    <lineage>
        <taxon>unclassified sequences</taxon>
        <taxon>metagenomes</taxon>
        <taxon>ecological metagenomes</taxon>
    </lineage>
</organism>
<dbReference type="Gene3D" id="2.60.120.560">
    <property type="entry name" value="Exo-inulinase, domain 1"/>
    <property type="match status" value="1"/>
</dbReference>
<accession>A0A381NF86</accession>
<evidence type="ECO:0000256" key="1">
    <source>
        <dbReference type="SAM" id="Phobius"/>
    </source>
</evidence>
<feature type="domain" description="3-keto-alpha-glucoside-1,2-lyase/3-keto-2-hydroxy-glucal hydratase" evidence="2">
    <location>
        <begin position="37"/>
        <end position="265"/>
    </location>
</feature>
<reference evidence="3" key="1">
    <citation type="submission" date="2018-05" db="EMBL/GenBank/DDBJ databases">
        <authorList>
            <person name="Lanie J.A."/>
            <person name="Ng W.-L."/>
            <person name="Kazmierczak K.M."/>
            <person name="Andrzejewski T.M."/>
            <person name="Davidsen T.M."/>
            <person name="Wayne K.J."/>
            <person name="Tettelin H."/>
            <person name="Glass J.I."/>
            <person name="Rusch D."/>
            <person name="Podicherti R."/>
            <person name="Tsui H.-C.T."/>
            <person name="Winkler M.E."/>
        </authorList>
    </citation>
    <scope>NUCLEOTIDE SEQUENCE</scope>
</reference>
<dbReference type="InterPro" id="IPR010496">
    <property type="entry name" value="AL/BT2_dom"/>
</dbReference>
<proteinExistence type="predicted"/>
<feature type="transmembrane region" description="Helical" evidence="1">
    <location>
        <begin position="7"/>
        <end position="26"/>
    </location>
</feature>
<protein>
    <recommendedName>
        <fullName evidence="2">3-keto-alpha-glucoside-1,2-lyase/3-keto-2-hydroxy-glucal hydratase domain-containing protein</fullName>
    </recommendedName>
</protein>
<dbReference type="AlphaFoldDB" id="A0A381NF86"/>
<keyword evidence="1" id="KW-1133">Transmembrane helix</keyword>